<dbReference type="InterPro" id="IPR054471">
    <property type="entry name" value="GPIID_WHD"/>
</dbReference>
<evidence type="ECO:0000313" key="4">
    <source>
        <dbReference type="EMBL" id="KGO74947.1"/>
    </source>
</evidence>
<gene>
    <name evidence="4" type="ORF">PITC_031850</name>
</gene>
<comment type="caution">
    <text evidence="4">The sequence shown here is derived from an EMBL/GenBank/DDBJ whole genome shotgun (WGS) entry which is preliminary data.</text>
</comment>
<dbReference type="EMBL" id="JQGA01000558">
    <property type="protein sequence ID" value="KGO74947.1"/>
    <property type="molecule type" value="Genomic_DNA"/>
</dbReference>
<dbReference type="HOGENOM" id="CLU_000288_34_23_1"/>
<protein>
    <submittedName>
        <fullName evidence="4">Uncharacterized protein</fullName>
    </submittedName>
</protein>
<dbReference type="Gene3D" id="3.40.50.300">
    <property type="entry name" value="P-loop containing nucleotide triphosphate hydrolases"/>
    <property type="match status" value="1"/>
</dbReference>
<dbReference type="PANTHER" id="PTHR10039">
    <property type="entry name" value="AMELOGENIN"/>
    <property type="match status" value="1"/>
</dbReference>
<dbReference type="AlphaFoldDB" id="A0A0A2L4B8"/>
<organism evidence="4 5">
    <name type="scientific">Penicillium italicum</name>
    <name type="common">Blue mold</name>
    <dbReference type="NCBI Taxonomy" id="40296"/>
    <lineage>
        <taxon>Eukaryota</taxon>
        <taxon>Fungi</taxon>
        <taxon>Dikarya</taxon>
        <taxon>Ascomycota</taxon>
        <taxon>Pezizomycotina</taxon>
        <taxon>Eurotiomycetes</taxon>
        <taxon>Eurotiomycetidae</taxon>
        <taxon>Eurotiales</taxon>
        <taxon>Aspergillaceae</taxon>
        <taxon>Penicillium</taxon>
    </lineage>
</organism>
<dbReference type="OMA" id="SEECTHW"/>
<dbReference type="Proteomes" id="UP000030104">
    <property type="component" value="Unassembled WGS sequence"/>
</dbReference>
<dbReference type="Gene3D" id="1.25.40.20">
    <property type="entry name" value="Ankyrin repeat-containing domain"/>
    <property type="match status" value="1"/>
</dbReference>
<evidence type="ECO:0000259" key="2">
    <source>
        <dbReference type="Pfam" id="PF22939"/>
    </source>
</evidence>
<dbReference type="InterPro" id="IPR056884">
    <property type="entry name" value="NPHP3-like_N"/>
</dbReference>
<dbReference type="Pfam" id="PF22939">
    <property type="entry name" value="WHD_GPIID"/>
    <property type="match status" value="1"/>
</dbReference>
<reference evidence="4 5" key="1">
    <citation type="journal article" date="2015" name="Mol. Plant Microbe Interact.">
        <title>Genome, transcriptome, and functional analyses of Penicillium expansum provide new insights into secondary metabolism and pathogenicity.</title>
        <authorList>
            <person name="Ballester A.R."/>
            <person name="Marcet-Houben M."/>
            <person name="Levin E."/>
            <person name="Sela N."/>
            <person name="Selma-Lazaro C."/>
            <person name="Carmona L."/>
            <person name="Wisniewski M."/>
            <person name="Droby S."/>
            <person name="Gonzalez-Candelas L."/>
            <person name="Gabaldon T."/>
        </authorList>
    </citation>
    <scope>NUCLEOTIDE SEQUENCE [LARGE SCALE GENOMIC DNA]</scope>
    <source>
        <strain evidence="4 5">PHI-1</strain>
    </source>
</reference>
<evidence type="ECO:0000313" key="5">
    <source>
        <dbReference type="Proteomes" id="UP000030104"/>
    </source>
</evidence>
<keyword evidence="5" id="KW-1185">Reference proteome</keyword>
<dbReference type="Pfam" id="PF24883">
    <property type="entry name" value="NPHP3_N"/>
    <property type="match status" value="1"/>
</dbReference>
<dbReference type="OrthoDB" id="195446at2759"/>
<feature type="domain" description="Nephrocystin 3-like N-terminal" evidence="3">
    <location>
        <begin position="46"/>
        <end position="146"/>
    </location>
</feature>
<feature type="domain" description="GPI inositol-deacylase winged helix" evidence="2">
    <location>
        <begin position="260"/>
        <end position="337"/>
    </location>
</feature>
<dbReference type="SUPFAM" id="SSF48403">
    <property type="entry name" value="Ankyrin repeat"/>
    <property type="match status" value="1"/>
</dbReference>
<proteinExistence type="predicted"/>
<dbReference type="STRING" id="40296.A0A0A2L4B8"/>
<evidence type="ECO:0000256" key="1">
    <source>
        <dbReference type="ARBA" id="ARBA00022737"/>
    </source>
</evidence>
<sequence>MTATKQTLEHLNQRQESDEESCILDWLSAVDYTSQQRDLLDRRQEGTGQRLLASEECTHWLCTPRATLFCPGIPCAGKTICSAIVVGDLTSRFEDKQDVGIAYIYCNFNRQDKQRAQDLISSLLKQLSKRRTSVPEAVKDLYKRYKTALTQINHLFKGGAFLEIQAHEDDIRRYLNGNMFKLPGFVNRNTTMQEEIMTVISHHVQGMFLLAQLYFESLIGRRSAKSIRTALKEFSKEFNDYTYDKAYDNAMSRIQGQLSEQTELAMQTLSWLACARRPLTSLELQHALAIEEGESSLDAENLSGIEDIHAVCAGLVTVENESGVIRLVHYTTQEYLERKKELLFPSAENKISALCITYISFDTSGSGICESDEAFEERLQSYPFYPYVVRHWDHHLKPAGNMRPDLMNFLKDQAKFDASEQAIHVSRHSSPNDWSQNFPRQKTGLHVAAYRGIEEAVSYFLQDQSAVNSCYNGGWTALKWAILIAE</sequence>
<evidence type="ECO:0000259" key="3">
    <source>
        <dbReference type="Pfam" id="PF24883"/>
    </source>
</evidence>
<dbReference type="PhylomeDB" id="A0A0A2L4B8"/>
<dbReference type="InterPro" id="IPR027417">
    <property type="entry name" value="P-loop_NTPase"/>
</dbReference>
<name>A0A0A2L4B8_PENIT</name>
<keyword evidence="1" id="KW-0677">Repeat</keyword>
<accession>A0A0A2L4B8</accession>
<dbReference type="PANTHER" id="PTHR10039:SF15">
    <property type="entry name" value="NACHT DOMAIN-CONTAINING PROTEIN"/>
    <property type="match status" value="1"/>
</dbReference>
<dbReference type="InterPro" id="IPR036770">
    <property type="entry name" value="Ankyrin_rpt-contain_sf"/>
</dbReference>